<dbReference type="AlphaFoldDB" id="S5XWE6"/>
<dbReference type="InterPro" id="IPR016181">
    <property type="entry name" value="Acyl_CoA_acyltransferase"/>
</dbReference>
<keyword evidence="3" id="KW-1185">Reference proteome</keyword>
<dbReference type="EC" id="2.3.1.-" evidence="2"/>
<dbReference type="HOGENOM" id="CLU_013985_18_7_5"/>
<dbReference type="eggNOG" id="COG0456">
    <property type="taxonomic scope" value="Bacteria"/>
</dbReference>
<feature type="domain" description="N-acetyltransferase" evidence="1">
    <location>
        <begin position="28"/>
        <end position="172"/>
    </location>
</feature>
<keyword evidence="2" id="KW-0012">Acyltransferase</keyword>
<evidence type="ECO:0000313" key="3">
    <source>
        <dbReference type="Proteomes" id="UP000015480"/>
    </source>
</evidence>
<sequence length="177" mass="19199">MGRSGRGGNAPAFFMDPKAMPSDMNPTFSLRPALPEDAATIAEIWHISASLPGVGAPIMPSRETLNARVAAELPAWQVTLAESRDQILGFIALKPSEKVLAELFLRPEARGLGIGPALIALAFRDMPEGFTLLTSATNTRARRFYERAGLSVLREDTHPRGGHPVIFYHWQPGEPSA</sequence>
<evidence type="ECO:0000313" key="2">
    <source>
        <dbReference type="EMBL" id="AGT07730.1"/>
    </source>
</evidence>
<dbReference type="SUPFAM" id="SSF55729">
    <property type="entry name" value="Acyl-CoA N-acyltransferases (Nat)"/>
    <property type="match status" value="1"/>
</dbReference>
<dbReference type="KEGG" id="pami:JCM7686_0621"/>
<dbReference type="PATRIC" id="fig|1367847.3.peg.572"/>
<protein>
    <submittedName>
        <fullName evidence="2">GCN5-related N-acetyltransferase</fullName>
        <ecNumber evidence="2">2.3.1.-</ecNumber>
    </submittedName>
</protein>
<accession>S5XWE6</accession>
<dbReference type="EMBL" id="CP006650">
    <property type="protein sequence ID" value="AGT07730.1"/>
    <property type="molecule type" value="Genomic_DNA"/>
</dbReference>
<dbReference type="GO" id="GO:0016747">
    <property type="term" value="F:acyltransferase activity, transferring groups other than amino-acyl groups"/>
    <property type="evidence" value="ECO:0007669"/>
    <property type="project" value="InterPro"/>
</dbReference>
<dbReference type="PROSITE" id="PS51186">
    <property type="entry name" value="GNAT"/>
    <property type="match status" value="1"/>
</dbReference>
<dbReference type="Pfam" id="PF13508">
    <property type="entry name" value="Acetyltransf_7"/>
    <property type="match status" value="1"/>
</dbReference>
<dbReference type="InterPro" id="IPR000182">
    <property type="entry name" value="GNAT_dom"/>
</dbReference>
<name>S5XWE6_PARAH</name>
<evidence type="ECO:0000259" key="1">
    <source>
        <dbReference type="PROSITE" id="PS51186"/>
    </source>
</evidence>
<organism evidence="2 3">
    <name type="scientific">Paracoccus aminophilus JCM 7686</name>
    <dbReference type="NCBI Taxonomy" id="1367847"/>
    <lineage>
        <taxon>Bacteria</taxon>
        <taxon>Pseudomonadati</taxon>
        <taxon>Pseudomonadota</taxon>
        <taxon>Alphaproteobacteria</taxon>
        <taxon>Rhodobacterales</taxon>
        <taxon>Paracoccaceae</taxon>
        <taxon>Paracoccus</taxon>
    </lineage>
</organism>
<dbReference type="CDD" id="cd04301">
    <property type="entry name" value="NAT_SF"/>
    <property type="match status" value="1"/>
</dbReference>
<proteinExistence type="predicted"/>
<gene>
    <name evidence="2" type="ORF">JCM7686_0621</name>
</gene>
<keyword evidence="2" id="KW-0808">Transferase</keyword>
<dbReference type="STRING" id="1367847.JCM7686_0621"/>
<dbReference type="Gene3D" id="3.40.630.30">
    <property type="match status" value="1"/>
</dbReference>
<reference evidence="2 3" key="1">
    <citation type="journal article" date="2014" name="BMC Genomics">
        <title>Architecture and functions of a multipartite genome of the methylotrophic bacterium Paracoccus aminophilus JCM 7686, containing primary and secondary chromids.</title>
        <authorList>
            <person name="Dziewit L."/>
            <person name="Czarnecki J."/>
            <person name="Wibberg D."/>
            <person name="Radlinska M."/>
            <person name="Mrozek P."/>
            <person name="Szymczak M."/>
            <person name="Schluter A."/>
            <person name="Puhler A."/>
            <person name="Bartosik D."/>
        </authorList>
    </citation>
    <scope>NUCLEOTIDE SEQUENCE [LARGE SCALE GENOMIC DNA]</scope>
    <source>
        <strain evidence="2">JCM 7686</strain>
    </source>
</reference>
<dbReference type="Proteomes" id="UP000015480">
    <property type="component" value="Chromosome"/>
</dbReference>